<evidence type="ECO:0000256" key="3">
    <source>
        <dbReference type="SAM" id="Phobius"/>
    </source>
</evidence>
<dbReference type="PIRSF" id="PIRSF005690">
    <property type="entry name" value="GerBA"/>
    <property type="match status" value="1"/>
</dbReference>
<dbReference type="RefSeq" id="WP_185122230.1">
    <property type="nucleotide sequence ID" value="NZ_JACJVQ010000019.1"/>
</dbReference>
<evidence type="ECO:0000256" key="2">
    <source>
        <dbReference type="ARBA" id="ARBA00023136"/>
    </source>
</evidence>
<organism evidence="4 5">
    <name type="scientific">Cohnella thailandensis</name>
    <dbReference type="NCBI Taxonomy" id="557557"/>
    <lineage>
        <taxon>Bacteria</taxon>
        <taxon>Bacillati</taxon>
        <taxon>Bacillota</taxon>
        <taxon>Bacilli</taxon>
        <taxon>Bacillales</taxon>
        <taxon>Paenibacillaceae</taxon>
        <taxon>Cohnella</taxon>
    </lineage>
</organism>
<dbReference type="Proteomes" id="UP000535838">
    <property type="component" value="Unassembled WGS sequence"/>
</dbReference>
<gene>
    <name evidence="4" type="ORF">H7B67_23175</name>
</gene>
<comment type="caution">
    <text evidence="4">The sequence shown here is derived from an EMBL/GenBank/DDBJ whole genome shotgun (WGS) entry which is preliminary data.</text>
</comment>
<dbReference type="EMBL" id="JACJVQ010000019">
    <property type="protein sequence ID" value="MBB6637042.1"/>
    <property type="molecule type" value="Genomic_DNA"/>
</dbReference>
<feature type="transmembrane region" description="Helical" evidence="3">
    <location>
        <begin position="420"/>
        <end position="442"/>
    </location>
</feature>
<dbReference type="GO" id="GO:0009847">
    <property type="term" value="P:spore germination"/>
    <property type="evidence" value="ECO:0007669"/>
    <property type="project" value="InterPro"/>
</dbReference>
<dbReference type="InterPro" id="IPR050768">
    <property type="entry name" value="UPF0353/GerABKA_families"/>
</dbReference>
<feature type="transmembrane region" description="Helical" evidence="3">
    <location>
        <begin position="295"/>
        <end position="317"/>
    </location>
</feature>
<dbReference type="GO" id="GO:0016020">
    <property type="term" value="C:membrane"/>
    <property type="evidence" value="ECO:0007669"/>
    <property type="project" value="InterPro"/>
</dbReference>
<dbReference type="PANTHER" id="PTHR22550">
    <property type="entry name" value="SPORE GERMINATION PROTEIN"/>
    <property type="match status" value="1"/>
</dbReference>
<accession>A0A841T0H7</accession>
<dbReference type="InterPro" id="IPR004995">
    <property type="entry name" value="Spore_Ger"/>
</dbReference>
<evidence type="ECO:0000313" key="4">
    <source>
        <dbReference type="EMBL" id="MBB6637042.1"/>
    </source>
</evidence>
<keyword evidence="2 3" id="KW-0472">Membrane</keyword>
<dbReference type="PANTHER" id="PTHR22550:SF5">
    <property type="entry name" value="LEUCINE ZIPPER PROTEIN 4"/>
    <property type="match status" value="1"/>
</dbReference>
<protein>
    <submittedName>
        <fullName evidence="4">Spore germination protein</fullName>
    </submittedName>
</protein>
<dbReference type="AlphaFoldDB" id="A0A841T0H7"/>
<evidence type="ECO:0000256" key="1">
    <source>
        <dbReference type="ARBA" id="ARBA00005278"/>
    </source>
</evidence>
<keyword evidence="5" id="KW-1185">Reference proteome</keyword>
<evidence type="ECO:0000313" key="5">
    <source>
        <dbReference type="Proteomes" id="UP000535838"/>
    </source>
</evidence>
<comment type="similarity">
    <text evidence="1">Belongs to the GerABKA family.</text>
</comment>
<proteinExistence type="inferred from homology"/>
<dbReference type="Pfam" id="PF03323">
    <property type="entry name" value="GerA"/>
    <property type="match status" value="1"/>
</dbReference>
<reference evidence="4 5" key="1">
    <citation type="submission" date="2020-08" db="EMBL/GenBank/DDBJ databases">
        <title>Cohnella phylogeny.</title>
        <authorList>
            <person name="Dunlap C."/>
        </authorList>
    </citation>
    <scope>NUCLEOTIDE SEQUENCE [LARGE SCALE GENOMIC DNA]</scope>
    <source>
        <strain evidence="4 5">DSM 25241</strain>
    </source>
</reference>
<sequence length="506" mass="55866">MNEAVMLNSNLNGNIEDIKRRMGGSDDLVIRPFRMGKSARREVAICYIDGLTEEKSIFQFIMEPVMARGRSPGGADPEEEGLLEEIKDSVLSVGQLKELERLDAAVEAMMNGSVIFLVDGYRRGFEISMAGWEHRAVTEPSNQTVIRGPKEAFTENIRVNSALIRRIVKNPSLQLQNRTVGRSTKTNVSVMYIRGLADEQAVEEVNRRLSAIDTDAILESGYIEEFIQDEPYSLYPTIQNTERPDTVAAALLEGRVALLIDGTPHVLMVPALFVQFFQAAEDYYQRADISTLIRVLRYFGLFIASLGPGLYIAITTYHQEMLPTQLLISLAAQREGVPFPAFIEALIMEATYEVLREAGIRMPRAVGQAVSIVGTLVIGQAAVEAGIISASMIIVVSITAISSYVIPEFDMSIAVRITRFLFMGLAAAFGLFGIFVGINALLLHLSSLRSFGVPYMAPVGPFVVSDQKDVILRVPHSRMKTRPRFFGSRNLIRQGKKPKNPAGKGS</sequence>
<keyword evidence="3" id="KW-1133">Transmembrane helix</keyword>
<keyword evidence="3" id="KW-0812">Transmembrane</keyword>
<name>A0A841T0H7_9BACL</name>
<feature type="transmembrane region" description="Helical" evidence="3">
    <location>
        <begin position="376"/>
        <end position="400"/>
    </location>
</feature>